<evidence type="ECO:0000256" key="1">
    <source>
        <dbReference type="SAM" id="MobiDB-lite"/>
    </source>
</evidence>
<protein>
    <submittedName>
        <fullName evidence="3">Peptidase C39-like protein</fullName>
    </submittedName>
</protein>
<dbReference type="InterPro" id="IPR039564">
    <property type="entry name" value="Peptidase_C39-like"/>
</dbReference>
<feature type="compositionally biased region" description="Basic and acidic residues" evidence="1">
    <location>
        <begin position="1"/>
        <end position="10"/>
    </location>
</feature>
<feature type="domain" description="Peptidase C39-like" evidence="2">
    <location>
        <begin position="255"/>
        <end position="404"/>
    </location>
</feature>
<proteinExistence type="predicted"/>
<dbReference type="OrthoDB" id="9789941at2"/>
<gene>
    <name evidence="3" type="ORF">FB554_1115</name>
</gene>
<sequence>MSDRSARVRPDGANLEDDERRRLPTLTRRAALSTSLAVGGALATAVRPPLARAATDGRDIRLHRFDSATGFLRGQGEGTRVVRDGIELAAPRETRTYVDPFAPVASPATFEVGTWTSPTLQSGFDLTQLVASWNATTPSGTWIEVGVRGRTPDGRRTDWFVLGRWCSEHPEQGGAIHRTSVDGQETEIATVWTDTLATVDDRTLRSVQLRVQLMRRPGTDVTPRVTLLTAMASALPSASSVPVSQPGPARGVVLPVPPLSQEVHAGHYPEWDNGGEAWCSPTSVSMIADFWRRGPSAADTAWVTVPPDPQVDHAARATYDHAYDGCGNWPFNPAYAATLGLRGFVTRLRSLREAEVLIAAGVPLVLSVSFDAGELDGAGYSTSGHLLVLCGFDAQGDPVCNDPASHLVPDNGQVRVTYRRDQLENVWLPHSGGLVYVLAPPDRRLPAAPDQPNW</sequence>
<evidence type="ECO:0000313" key="3">
    <source>
        <dbReference type="EMBL" id="TQL32982.1"/>
    </source>
</evidence>
<organism evidence="3 4">
    <name type="scientific">Barrientosiimonas humi</name>
    <dbReference type="NCBI Taxonomy" id="999931"/>
    <lineage>
        <taxon>Bacteria</taxon>
        <taxon>Bacillati</taxon>
        <taxon>Actinomycetota</taxon>
        <taxon>Actinomycetes</taxon>
        <taxon>Micrococcales</taxon>
        <taxon>Dermacoccaceae</taxon>
        <taxon>Barrientosiimonas</taxon>
    </lineage>
</organism>
<dbReference type="RefSeq" id="WP_142005057.1">
    <property type="nucleotide sequence ID" value="NZ_CAJTBP010000001.1"/>
</dbReference>
<name>A0A542XAW3_9MICO</name>
<dbReference type="InterPro" id="IPR006311">
    <property type="entry name" value="TAT_signal"/>
</dbReference>
<accession>A0A542XAW3</accession>
<keyword evidence="4" id="KW-1185">Reference proteome</keyword>
<evidence type="ECO:0000313" key="4">
    <source>
        <dbReference type="Proteomes" id="UP000318336"/>
    </source>
</evidence>
<comment type="caution">
    <text evidence="3">The sequence shown here is derived from an EMBL/GenBank/DDBJ whole genome shotgun (WGS) entry which is preliminary data.</text>
</comment>
<dbReference type="Pfam" id="PF13529">
    <property type="entry name" value="Peptidase_C39_2"/>
    <property type="match status" value="1"/>
</dbReference>
<reference evidence="3 4" key="1">
    <citation type="submission" date="2019-06" db="EMBL/GenBank/DDBJ databases">
        <title>Sequencing the genomes of 1000 actinobacteria strains.</title>
        <authorList>
            <person name="Klenk H.-P."/>
        </authorList>
    </citation>
    <scope>NUCLEOTIDE SEQUENCE [LARGE SCALE GENOMIC DNA]</scope>
    <source>
        <strain evidence="3 4">DSM 24617</strain>
    </source>
</reference>
<dbReference type="Proteomes" id="UP000318336">
    <property type="component" value="Unassembled WGS sequence"/>
</dbReference>
<dbReference type="Gene3D" id="3.90.70.10">
    <property type="entry name" value="Cysteine proteinases"/>
    <property type="match status" value="1"/>
</dbReference>
<dbReference type="EMBL" id="VFOK01000001">
    <property type="protein sequence ID" value="TQL32982.1"/>
    <property type="molecule type" value="Genomic_DNA"/>
</dbReference>
<evidence type="ECO:0000259" key="2">
    <source>
        <dbReference type="Pfam" id="PF13529"/>
    </source>
</evidence>
<dbReference type="PROSITE" id="PS51318">
    <property type="entry name" value="TAT"/>
    <property type="match status" value="1"/>
</dbReference>
<dbReference type="AlphaFoldDB" id="A0A542XAW3"/>
<feature type="region of interest" description="Disordered" evidence="1">
    <location>
        <begin position="1"/>
        <end position="21"/>
    </location>
</feature>